<comment type="caution">
    <text evidence="1">The sequence shown here is derived from an EMBL/GenBank/DDBJ whole genome shotgun (WGS) entry which is preliminary data.</text>
</comment>
<organism evidence="1 2">
    <name type="scientific">Carya illinoinensis</name>
    <name type="common">Pecan</name>
    <dbReference type="NCBI Taxonomy" id="32201"/>
    <lineage>
        <taxon>Eukaryota</taxon>
        <taxon>Viridiplantae</taxon>
        <taxon>Streptophyta</taxon>
        <taxon>Embryophyta</taxon>
        <taxon>Tracheophyta</taxon>
        <taxon>Spermatophyta</taxon>
        <taxon>Magnoliopsida</taxon>
        <taxon>eudicotyledons</taxon>
        <taxon>Gunneridae</taxon>
        <taxon>Pentapetalae</taxon>
        <taxon>rosids</taxon>
        <taxon>fabids</taxon>
        <taxon>Fagales</taxon>
        <taxon>Juglandaceae</taxon>
        <taxon>Carya</taxon>
    </lineage>
</organism>
<dbReference type="Proteomes" id="UP000811246">
    <property type="component" value="Chromosome 4"/>
</dbReference>
<dbReference type="PANTHER" id="PTHR33116:SF78">
    <property type="entry name" value="OS12G0587133 PROTEIN"/>
    <property type="match status" value="1"/>
</dbReference>
<evidence type="ECO:0000313" key="1">
    <source>
        <dbReference type="EMBL" id="KAG6718372.1"/>
    </source>
</evidence>
<dbReference type="AlphaFoldDB" id="A0A922JVW7"/>
<evidence type="ECO:0008006" key="3">
    <source>
        <dbReference type="Google" id="ProtNLM"/>
    </source>
</evidence>
<accession>A0A922JVW7</accession>
<protein>
    <recommendedName>
        <fullName evidence="3">Reverse transcriptase domain-containing protein</fullName>
    </recommendedName>
</protein>
<gene>
    <name evidence="1" type="ORF">I3842_04G146100</name>
</gene>
<dbReference type="EMBL" id="CM031828">
    <property type="protein sequence ID" value="KAG6718372.1"/>
    <property type="molecule type" value="Genomic_DNA"/>
</dbReference>
<name>A0A922JVW7_CARIL</name>
<evidence type="ECO:0000313" key="2">
    <source>
        <dbReference type="Proteomes" id="UP000811246"/>
    </source>
</evidence>
<reference evidence="1" key="1">
    <citation type="submission" date="2021-01" db="EMBL/GenBank/DDBJ databases">
        <authorList>
            <person name="Lovell J.T."/>
            <person name="Bentley N."/>
            <person name="Bhattarai G."/>
            <person name="Jenkins J.W."/>
            <person name="Sreedasyam A."/>
            <person name="Alarcon Y."/>
            <person name="Bock C."/>
            <person name="Boston L."/>
            <person name="Carlson J."/>
            <person name="Cervantes K."/>
            <person name="Clermont K."/>
            <person name="Krom N."/>
            <person name="Kubenka K."/>
            <person name="Mamidi S."/>
            <person name="Mattison C."/>
            <person name="Monteros M."/>
            <person name="Pisani C."/>
            <person name="Plott C."/>
            <person name="Rajasekar S."/>
            <person name="Rhein H.S."/>
            <person name="Rohla C."/>
            <person name="Song M."/>
            <person name="Hilaire R.S."/>
            <person name="Shu S."/>
            <person name="Wells L."/>
            <person name="Wang X."/>
            <person name="Webber J."/>
            <person name="Heerema R.J."/>
            <person name="Klein P."/>
            <person name="Conner P."/>
            <person name="Grauke L."/>
            <person name="Grimwood J."/>
            <person name="Schmutz J."/>
            <person name="Randall J.J."/>
        </authorList>
    </citation>
    <scope>NUCLEOTIDE SEQUENCE</scope>
    <source>
        <tissue evidence="1">Leaf</tissue>
    </source>
</reference>
<proteinExistence type="predicted"/>
<sequence length="287" mass="32253">MNVLSRMLEVVVDGGFISGFLVGSSPHGSLSVSHLLFADDMLIFCDPDLDYICSLRALLLCFEAVFGLKVNLSKSEVVPIGMVNNLSEVATILGCKVSSLPTGYLGLPLWAPHKSMIMWKRIIEKIEGKLAGWKRIYLSKGERITLIKSTLSNLPMYFFSLFPLPEGVADRLEKIFCDFLWGGLEDAKKFHLIKWDKVCTPLSCSGLGLRKLRTFNKAALGKWLWRYHHEGDACWRNILDVKYESIGGGWCSKDIRGVYGMGVWKFIRNGCGDFLNNCRYVVEGAHE</sequence>
<dbReference type="PANTHER" id="PTHR33116">
    <property type="entry name" value="REVERSE TRANSCRIPTASE ZINC-BINDING DOMAIN-CONTAINING PROTEIN-RELATED-RELATED"/>
    <property type="match status" value="1"/>
</dbReference>